<accession>A0AAV1DVH4</accession>
<evidence type="ECO:0000256" key="2">
    <source>
        <dbReference type="ARBA" id="ARBA00007809"/>
    </source>
</evidence>
<dbReference type="Gene3D" id="1.20.1280.290">
    <property type="match status" value="2"/>
</dbReference>
<evidence type="ECO:0000313" key="10">
    <source>
        <dbReference type="EMBL" id="CAI9111885.1"/>
    </source>
</evidence>
<evidence type="ECO:0000256" key="6">
    <source>
        <dbReference type="ARBA" id="ARBA00022737"/>
    </source>
</evidence>
<dbReference type="InterPro" id="IPR004316">
    <property type="entry name" value="SWEET_rpt"/>
</dbReference>
<dbReference type="GO" id="GO:0005886">
    <property type="term" value="C:plasma membrane"/>
    <property type="evidence" value="ECO:0007669"/>
    <property type="project" value="UniProtKB-SubCell"/>
</dbReference>
<comment type="subcellular location">
    <subcellularLocation>
        <location evidence="9">Cell membrane</location>
        <topology evidence="9">Multi-pass membrane protein</topology>
    </subcellularLocation>
    <subcellularLocation>
        <location evidence="1">Endomembrane system</location>
        <topology evidence="1">Multi-pass membrane protein</topology>
    </subcellularLocation>
</comment>
<comment type="function">
    <text evidence="9">Mediates both low-affinity uptake and efflux of sugar across the membrane.</text>
</comment>
<keyword evidence="11" id="KW-1185">Reference proteome</keyword>
<keyword evidence="7 9" id="KW-1133">Transmembrane helix</keyword>
<organism evidence="10 11">
    <name type="scientific">Oldenlandia corymbosa var. corymbosa</name>
    <dbReference type="NCBI Taxonomy" id="529605"/>
    <lineage>
        <taxon>Eukaryota</taxon>
        <taxon>Viridiplantae</taxon>
        <taxon>Streptophyta</taxon>
        <taxon>Embryophyta</taxon>
        <taxon>Tracheophyta</taxon>
        <taxon>Spermatophyta</taxon>
        <taxon>Magnoliopsida</taxon>
        <taxon>eudicotyledons</taxon>
        <taxon>Gunneridae</taxon>
        <taxon>Pentapetalae</taxon>
        <taxon>asterids</taxon>
        <taxon>lamiids</taxon>
        <taxon>Gentianales</taxon>
        <taxon>Rubiaceae</taxon>
        <taxon>Rubioideae</taxon>
        <taxon>Spermacoceae</taxon>
        <taxon>Hedyotis-Oldenlandia complex</taxon>
        <taxon>Oldenlandia</taxon>
    </lineage>
</organism>
<keyword evidence="3 9" id="KW-0813">Transport</keyword>
<dbReference type="FunFam" id="1.20.1280.290:FF:000001">
    <property type="entry name" value="Bidirectional sugar transporter SWEET"/>
    <property type="match status" value="1"/>
</dbReference>
<dbReference type="Proteomes" id="UP001161247">
    <property type="component" value="Chromosome 7"/>
</dbReference>
<feature type="transmembrane region" description="Helical" evidence="9">
    <location>
        <begin position="167"/>
        <end position="188"/>
    </location>
</feature>
<feature type="transmembrane region" description="Helical" evidence="9">
    <location>
        <begin position="133"/>
        <end position="155"/>
    </location>
</feature>
<proteinExistence type="inferred from homology"/>
<feature type="transmembrane region" description="Helical" evidence="9">
    <location>
        <begin position="195"/>
        <end position="217"/>
    </location>
</feature>
<feature type="transmembrane region" description="Helical" evidence="9">
    <location>
        <begin position="44"/>
        <end position="62"/>
    </location>
</feature>
<evidence type="ECO:0000256" key="4">
    <source>
        <dbReference type="ARBA" id="ARBA00022597"/>
    </source>
</evidence>
<keyword evidence="4 9" id="KW-0762">Sugar transport</keyword>
<evidence type="ECO:0000256" key="3">
    <source>
        <dbReference type="ARBA" id="ARBA00022448"/>
    </source>
</evidence>
<evidence type="ECO:0000256" key="1">
    <source>
        <dbReference type="ARBA" id="ARBA00004127"/>
    </source>
</evidence>
<evidence type="ECO:0000313" key="11">
    <source>
        <dbReference type="Proteomes" id="UP001161247"/>
    </source>
</evidence>
<keyword evidence="5 9" id="KW-0812">Transmembrane</keyword>
<dbReference type="PANTHER" id="PTHR10791">
    <property type="entry name" value="RAG1-ACTIVATING PROTEIN 1"/>
    <property type="match status" value="1"/>
</dbReference>
<comment type="similarity">
    <text evidence="2 9">Belongs to the SWEET sugar transporter family.</text>
</comment>
<feature type="transmembrane region" description="Helical" evidence="9">
    <location>
        <begin position="12"/>
        <end position="32"/>
    </location>
</feature>
<name>A0AAV1DVH4_OLDCO</name>
<keyword evidence="6" id="KW-0677">Repeat</keyword>
<dbReference type="GO" id="GO:0012505">
    <property type="term" value="C:endomembrane system"/>
    <property type="evidence" value="ECO:0007669"/>
    <property type="project" value="UniProtKB-SubCell"/>
</dbReference>
<dbReference type="PANTHER" id="PTHR10791:SF236">
    <property type="entry name" value="BIDIRECTIONAL SUGAR TRANSPORTER SWEET8"/>
    <property type="match status" value="1"/>
</dbReference>
<sequence>MHQHVQHQVRQGVGIVGNVISFGLFLSPIPTVFGFWKKKTVEEFHPWTFVFGILNCCLWIMYGAPKIHPDSTLVWTINSVGLVLYVVYLSIYVWYAPKPKMLQVFGSVGAVAIVDVIVALPVLLVVHVIKTRTLITGILAVIFNVCLYAGPLTVLGTVYRTKSVEYLPIWICSANLANGIIWSTYALLSAPIDPMILTGNGIGTVLGLIQIGLHVWYGSCWGNRKVASGGDDLKKPDKPSEVQLETVKIVV</sequence>
<evidence type="ECO:0000256" key="7">
    <source>
        <dbReference type="ARBA" id="ARBA00022989"/>
    </source>
</evidence>
<keyword evidence="8 9" id="KW-0472">Membrane</keyword>
<feature type="transmembrane region" description="Helical" evidence="9">
    <location>
        <begin position="74"/>
        <end position="95"/>
    </location>
</feature>
<reference evidence="10" key="1">
    <citation type="submission" date="2023-03" db="EMBL/GenBank/DDBJ databases">
        <authorList>
            <person name="Julca I."/>
        </authorList>
    </citation>
    <scope>NUCLEOTIDE SEQUENCE</scope>
</reference>
<feature type="transmembrane region" description="Helical" evidence="9">
    <location>
        <begin position="101"/>
        <end position="126"/>
    </location>
</feature>
<protein>
    <recommendedName>
        <fullName evidence="9">Bidirectional sugar transporter SWEET</fullName>
    </recommendedName>
</protein>
<dbReference type="GO" id="GO:0051119">
    <property type="term" value="F:sugar transmembrane transporter activity"/>
    <property type="evidence" value="ECO:0007669"/>
    <property type="project" value="InterPro"/>
</dbReference>
<gene>
    <name evidence="10" type="ORF">OLC1_LOCUS19173</name>
</gene>
<evidence type="ECO:0000256" key="8">
    <source>
        <dbReference type="ARBA" id="ARBA00023136"/>
    </source>
</evidence>
<evidence type="ECO:0000256" key="9">
    <source>
        <dbReference type="RuleBase" id="RU910715"/>
    </source>
</evidence>
<dbReference type="AlphaFoldDB" id="A0AAV1DVH4"/>
<evidence type="ECO:0000256" key="5">
    <source>
        <dbReference type="ARBA" id="ARBA00022692"/>
    </source>
</evidence>
<dbReference type="InterPro" id="IPR047664">
    <property type="entry name" value="SWEET"/>
</dbReference>
<dbReference type="EMBL" id="OX459124">
    <property type="protein sequence ID" value="CAI9111885.1"/>
    <property type="molecule type" value="Genomic_DNA"/>
</dbReference>
<dbReference type="Pfam" id="PF03083">
    <property type="entry name" value="MtN3_slv"/>
    <property type="match status" value="2"/>
</dbReference>